<dbReference type="KEGG" id="cbw:RR42_s0832"/>
<protein>
    <submittedName>
        <fullName evidence="1">Transcriptional regulator, IclR family</fullName>
    </submittedName>
</protein>
<dbReference type="EMBL" id="CP010537">
    <property type="protein sequence ID" value="AJG22422.1"/>
    <property type="molecule type" value="Genomic_DNA"/>
</dbReference>
<evidence type="ECO:0000313" key="2">
    <source>
        <dbReference type="Proteomes" id="UP000031843"/>
    </source>
</evidence>
<proteinExistence type="predicted"/>
<dbReference type="STRING" id="68895.RR42_s0832"/>
<accession>A0A0C4YA99</accession>
<keyword evidence="2" id="KW-1185">Reference proteome</keyword>
<organism evidence="1 2">
    <name type="scientific">Cupriavidus basilensis</name>
    <dbReference type="NCBI Taxonomy" id="68895"/>
    <lineage>
        <taxon>Bacteria</taxon>
        <taxon>Pseudomonadati</taxon>
        <taxon>Pseudomonadota</taxon>
        <taxon>Betaproteobacteria</taxon>
        <taxon>Burkholderiales</taxon>
        <taxon>Burkholderiaceae</taxon>
        <taxon>Cupriavidus</taxon>
    </lineage>
</organism>
<dbReference type="AlphaFoldDB" id="A0A0C4YA99"/>
<dbReference type="Proteomes" id="UP000031843">
    <property type="component" value="Chromosome secondary"/>
</dbReference>
<evidence type="ECO:0000313" key="1">
    <source>
        <dbReference type="EMBL" id="AJG22422.1"/>
    </source>
</evidence>
<sequence length="130" mass="14678">MTRLLQSLVALGYLHLDEVRRKYRLAAASLALGYAAIADSAVQREASVEMRRVAEATDTYVVLGTGDRLDVIVLDSRVGSRARTYPPVPRPARRTGQIRTTQRWCRSTRPRLPATSGWLRRARGRWLSPF</sequence>
<reference evidence="1 2" key="1">
    <citation type="journal article" date="2015" name="Genome Announc.">
        <title>Complete Genome Sequence of Cupriavidus basilensis 4G11, Isolated from the Oak Ridge Field Research Center Site.</title>
        <authorList>
            <person name="Ray J."/>
            <person name="Waters R.J."/>
            <person name="Skerker J.M."/>
            <person name="Kuehl J.V."/>
            <person name="Price M.N."/>
            <person name="Huang J."/>
            <person name="Chakraborty R."/>
            <person name="Arkin A.P."/>
            <person name="Deutschbauer A."/>
        </authorList>
    </citation>
    <scope>NUCLEOTIDE SEQUENCE [LARGE SCALE GENOMIC DNA]</scope>
    <source>
        <strain evidence="1">4G11</strain>
    </source>
</reference>
<gene>
    <name evidence="1" type="ORF">RR42_s0832</name>
</gene>
<name>A0A0C4YA99_9BURK</name>